<dbReference type="RefSeq" id="WP_339981037.1">
    <property type="nucleotide sequence ID" value="NZ_JAQPZS010000011.1"/>
</dbReference>
<accession>A0ABU8SUW9</accession>
<name>A0ABU8SUW9_9GAMM</name>
<gene>
    <name evidence="1" type="ORF">PQI24_12365</name>
</gene>
<keyword evidence="2" id="KW-1185">Reference proteome</keyword>
<evidence type="ECO:0008006" key="3">
    <source>
        <dbReference type="Google" id="ProtNLM"/>
    </source>
</evidence>
<sequence length="50" mass="5699">MAITSIKLINSKQDLENALKRVDEPWDATEPNTPEGDELVILTKLIENYE</sequence>
<proteinExistence type="predicted"/>
<evidence type="ECO:0000313" key="1">
    <source>
        <dbReference type="EMBL" id="MEJ6496834.1"/>
    </source>
</evidence>
<reference evidence="1 2" key="1">
    <citation type="submission" date="2023-01" db="EMBL/GenBank/DDBJ databases">
        <title>Trichodesmium-associated heterotrophic epibiont bacteria.</title>
        <authorList>
            <person name="Cleveland C.S."/>
            <person name="Webb E.A."/>
        </authorList>
    </citation>
    <scope>NUCLEOTIDE SEQUENCE [LARGE SCALE GENOMIC DNA]</scope>
    <source>
        <strain evidence="1 2">USCH2</strain>
    </source>
</reference>
<evidence type="ECO:0000313" key="2">
    <source>
        <dbReference type="Proteomes" id="UP001377972"/>
    </source>
</evidence>
<dbReference type="EMBL" id="JAQPZS010000011">
    <property type="protein sequence ID" value="MEJ6496834.1"/>
    <property type="molecule type" value="Genomic_DNA"/>
</dbReference>
<organism evidence="1 2">
    <name type="scientific">Pseudoalteromonas lipolytica</name>
    <dbReference type="NCBI Taxonomy" id="570156"/>
    <lineage>
        <taxon>Bacteria</taxon>
        <taxon>Pseudomonadati</taxon>
        <taxon>Pseudomonadota</taxon>
        <taxon>Gammaproteobacteria</taxon>
        <taxon>Alteromonadales</taxon>
        <taxon>Pseudoalteromonadaceae</taxon>
        <taxon>Pseudoalteromonas</taxon>
    </lineage>
</organism>
<dbReference type="Proteomes" id="UP001377972">
    <property type="component" value="Unassembled WGS sequence"/>
</dbReference>
<comment type="caution">
    <text evidence="1">The sequence shown here is derived from an EMBL/GenBank/DDBJ whole genome shotgun (WGS) entry which is preliminary data.</text>
</comment>
<protein>
    <recommendedName>
        <fullName evidence="3">Transcriptional regulator</fullName>
    </recommendedName>
</protein>